<evidence type="ECO:0000256" key="1">
    <source>
        <dbReference type="SAM" id="MobiDB-lite"/>
    </source>
</evidence>
<feature type="compositionally biased region" description="Low complexity" evidence="1">
    <location>
        <begin position="253"/>
        <end position="265"/>
    </location>
</feature>
<dbReference type="HOGENOM" id="CLU_000384_17_3_1"/>
<sequence>MTKTRSTSTTAADDDGGRDAMPIFTPVLPPRLSSTSHASLVQWRKERREYDETVRNRAKGGAEDKIVPIRTTFDEGLLRMWCSLRWQISIDDVTDEVILTEIDNIISCVKNNNVPDVDDEMREMLRMDLSESDVSERVIQYFKLCHDIIDDHGWQQFFSGDDGKKQLCRVLIALFEPRALREEVERTVRFQARAAKSDEVILHDLVLEKALDQGKNNQNQRRAKRDRSDGDSGRAPKRGPSKSSTKKPRLTTERSTSSSKPPTKKTFSERAKVPRTPCPHCDEMHWLSECPTSSDDQKAENRRKLREQRANDGNKRVVARMKRLRECIPSQEKTRDLRCCCGGCRFRYIH</sequence>
<feature type="compositionally biased region" description="Low complexity" evidence="1">
    <location>
        <begin position="1"/>
        <end position="11"/>
    </location>
</feature>
<feature type="region of interest" description="Disordered" evidence="1">
    <location>
        <begin position="292"/>
        <end position="314"/>
    </location>
</feature>
<evidence type="ECO:0000313" key="3">
    <source>
        <dbReference type="Proteomes" id="UP000018721"/>
    </source>
</evidence>
<name>V9EYC4_PHYNI</name>
<gene>
    <name evidence="2" type="ORF">F443_11005</name>
</gene>
<dbReference type="EMBL" id="ANIZ01001894">
    <property type="protein sequence ID" value="ETI44290.1"/>
    <property type="molecule type" value="Genomic_DNA"/>
</dbReference>
<feature type="region of interest" description="Disordered" evidence="1">
    <location>
        <begin position="212"/>
        <end position="274"/>
    </location>
</feature>
<organism evidence="2 3">
    <name type="scientific">Phytophthora nicotianae P1569</name>
    <dbReference type="NCBI Taxonomy" id="1317065"/>
    <lineage>
        <taxon>Eukaryota</taxon>
        <taxon>Sar</taxon>
        <taxon>Stramenopiles</taxon>
        <taxon>Oomycota</taxon>
        <taxon>Peronosporomycetes</taxon>
        <taxon>Peronosporales</taxon>
        <taxon>Peronosporaceae</taxon>
        <taxon>Phytophthora</taxon>
    </lineage>
</organism>
<protein>
    <submittedName>
        <fullName evidence="2">Uncharacterized protein</fullName>
    </submittedName>
</protein>
<comment type="caution">
    <text evidence="2">The sequence shown here is derived from an EMBL/GenBank/DDBJ whole genome shotgun (WGS) entry which is preliminary data.</text>
</comment>
<dbReference type="AlphaFoldDB" id="V9EYC4"/>
<accession>V9EYC4</accession>
<feature type="compositionally biased region" description="Basic and acidic residues" evidence="1">
    <location>
        <begin position="295"/>
        <end position="314"/>
    </location>
</feature>
<evidence type="ECO:0000313" key="2">
    <source>
        <dbReference type="EMBL" id="ETI44290.1"/>
    </source>
</evidence>
<feature type="region of interest" description="Disordered" evidence="1">
    <location>
        <begin position="1"/>
        <end position="28"/>
    </location>
</feature>
<proteinExistence type="predicted"/>
<feature type="compositionally biased region" description="Basic residues" evidence="1">
    <location>
        <begin position="235"/>
        <end position="249"/>
    </location>
</feature>
<keyword evidence="3" id="KW-1185">Reference proteome</keyword>
<reference evidence="2 3" key="1">
    <citation type="submission" date="2013-11" db="EMBL/GenBank/DDBJ databases">
        <title>The Genome Sequence of Phytophthora parasitica P1569.</title>
        <authorList>
            <consortium name="The Broad Institute Genomics Platform"/>
            <person name="Russ C."/>
            <person name="Tyler B."/>
            <person name="Panabieres F."/>
            <person name="Shan W."/>
            <person name="Tripathy S."/>
            <person name="Grunwald N."/>
            <person name="Machado M."/>
            <person name="Johnson C.S."/>
            <person name="Arredondo F."/>
            <person name="Hong C."/>
            <person name="Coffey M."/>
            <person name="Young S.K."/>
            <person name="Zeng Q."/>
            <person name="Gargeya S."/>
            <person name="Fitzgerald M."/>
            <person name="Abouelleil A."/>
            <person name="Alvarado L."/>
            <person name="Chapman S.B."/>
            <person name="Gainer-Dewar J."/>
            <person name="Goldberg J."/>
            <person name="Griggs A."/>
            <person name="Gujja S."/>
            <person name="Hansen M."/>
            <person name="Howarth C."/>
            <person name="Imamovic A."/>
            <person name="Ireland A."/>
            <person name="Larimer J."/>
            <person name="McCowan C."/>
            <person name="Murphy C."/>
            <person name="Pearson M."/>
            <person name="Poon T.W."/>
            <person name="Priest M."/>
            <person name="Roberts A."/>
            <person name="Saif S."/>
            <person name="Shea T."/>
            <person name="Sykes S."/>
            <person name="Wortman J."/>
            <person name="Nusbaum C."/>
            <person name="Birren B."/>
        </authorList>
    </citation>
    <scope>NUCLEOTIDE SEQUENCE [LARGE SCALE GENOMIC DNA]</scope>
    <source>
        <strain evidence="2 3">P1569</strain>
    </source>
</reference>
<dbReference type="Proteomes" id="UP000018721">
    <property type="component" value="Unassembled WGS sequence"/>
</dbReference>